<dbReference type="Gene3D" id="3.40.190.10">
    <property type="entry name" value="Periplasmic binding protein-like II"/>
    <property type="match status" value="2"/>
</dbReference>
<dbReference type="PROSITE" id="PS51257">
    <property type="entry name" value="PROKAR_LIPOPROTEIN"/>
    <property type="match status" value="1"/>
</dbReference>
<comment type="similarity">
    <text evidence="1">Belongs to the bacterial solute-binding protein 1 family.</text>
</comment>
<reference evidence="7" key="1">
    <citation type="journal article" date="2019" name="Int. J. Syst. Evol. Microbiol.">
        <title>The Global Catalogue of Microorganisms (GCM) 10K type strain sequencing project: providing services to taxonomists for standard genome sequencing and annotation.</title>
        <authorList>
            <consortium name="The Broad Institute Genomics Platform"/>
            <consortium name="The Broad Institute Genome Sequencing Center for Infectious Disease"/>
            <person name="Wu L."/>
            <person name="Ma J."/>
        </authorList>
    </citation>
    <scope>NUCLEOTIDE SEQUENCE [LARGE SCALE GENOMIC DNA]</scope>
    <source>
        <strain evidence="7">CCUG 49571</strain>
    </source>
</reference>
<evidence type="ECO:0000256" key="3">
    <source>
        <dbReference type="ARBA" id="ARBA00022729"/>
    </source>
</evidence>
<evidence type="ECO:0000256" key="2">
    <source>
        <dbReference type="ARBA" id="ARBA00022448"/>
    </source>
</evidence>
<evidence type="ECO:0000256" key="4">
    <source>
        <dbReference type="SAM" id="MobiDB-lite"/>
    </source>
</evidence>
<dbReference type="Pfam" id="PF01547">
    <property type="entry name" value="SBP_bac_1"/>
    <property type="match status" value="1"/>
</dbReference>
<evidence type="ECO:0000256" key="5">
    <source>
        <dbReference type="SAM" id="SignalP"/>
    </source>
</evidence>
<feature type="compositionally biased region" description="Low complexity" evidence="4">
    <location>
        <begin position="32"/>
        <end position="42"/>
    </location>
</feature>
<dbReference type="RefSeq" id="WP_378093053.1">
    <property type="nucleotide sequence ID" value="NZ_JBHSEP010000002.1"/>
</dbReference>
<feature type="signal peptide" evidence="5">
    <location>
        <begin position="1"/>
        <end position="27"/>
    </location>
</feature>
<comment type="caution">
    <text evidence="6">The sequence shown here is derived from an EMBL/GenBank/DDBJ whole genome shotgun (WGS) entry which is preliminary data.</text>
</comment>
<protein>
    <submittedName>
        <fullName evidence="6">ABC transporter substrate-binding protein</fullName>
    </submittedName>
</protein>
<organism evidence="6 7">
    <name type="scientific">Cohnella hongkongensis</name>
    <dbReference type="NCBI Taxonomy" id="178337"/>
    <lineage>
        <taxon>Bacteria</taxon>
        <taxon>Bacillati</taxon>
        <taxon>Bacillota</taxon>
        <taxon>Bacilli</taxon>
        <taxon>Bacillales</taxon>
        <taxon>Paenibacillaceae</taxon>
        <taxon>Cohnella</taxon>
    </lineage>
</organism>
<evidence type="ECO:0000313" key="6">
    <source>
        <dbReference type="EMBL" id="MFC4597650.1"/>
    </source>
</evidence>
<evidence type="ECO:0000313" key="7">
    <source>
        <dbReference type="Proteomes" id="UP001596028"/>
    </source>
</evidence>
<dbReference type="PANTHER" id="PTHR30061:SF50">
    <property type="entry name" value="MALTOSE_MALTODEXTRIN-BINDING PERIPLASMIC PROTEIN"/>
    <property type="match status" value="1"/>
</dbReference>
<dbReference type="PANTHER" id="PTHR30061">
    <property type="entry name" value="MALTOSE-BINDING PERIPLASMIC PROTEIN"/>
    <property type="match status" value="1"/>
</dbReference>
<accession>A0ABV9FA26</accession>
<keyword evidence="3 5" id="KW-0732">Signal</keyword>
<feature type="chain" id="PRO_5045692038" evidence="5">
    <location>
        <begin position="28"/>
        <end position="450"/>
    </location>
</feature>
<sequence>MKKGIQGNRVKLATLFVLMAVLISACGGRSDSSPSPGGPSESEQQEKGDIYWITQKVDVAEKELYNRLVIQPFEKAHPGSSVKWVETENPTAAARQQLAAGAGPDIVTTDGPTLLAEFAKANYLLPLDDYADKYGWKDRFFDWAYETGFVNGKLYGLPSEYETMLVWYNKDMFRENGWSVPTSYEELFSLGQSMMDKGIIPFGYGSGDVKAANAWWYSIAFGNTLGSEEMKRMLKGDIPWNNELMKEAAQKLVDLYQNGYISDKKAPILTMDDGWNLFASGKAAMDNEGTWVLARLADKKPDFEVGFFTMPAWRSGVEADLQIGLGSMTGINANTSIPGLASDFLDRLYTAETAAAALQFGQFYPVKEVGSGSDALDPLVKQVYETLDKALEGSAGYLSWTYYPPRTDSYLWQNLDSVLLQQMTVDEFLDHTQAKAEEDAKNGSLFNFKD</sequence>
<dbReference type="EMBL" id="JBHSEP010000002">
    <property type="protein sequence ID" value="MFC4597650.1"/>
    <property type="molecule type" value="Genomic_DNA"/>
</dbReference>
<feature type="region of interest" description="Disordered" evidence="4">
    <location>
        <begin position="28"/>
        <end position="47"/>
    </location>
</feature>
<keyword evidence="2" id="KW-0813">Transport</keyword>
<evidence type="ECO:0000256" key="1">
    <source>
        <dbReference type="ARBA" id="ARBA00008520"/>
    </source>
</evidence>
<gene>
    <name evidence="6" type="ORF">ACFO3S_05320</name>
</gene>
<name>A0ABV9FA26_9BACL</name>
<proteinExistence type="inferred from homology"/>
<dbReference type="InterPro" id="IPR006059">
    <property type="entry name" value="SBP"/>
</dbReference>
<keyword evidence="7" id="KW-1185">Reference proteome</keyword>
<dbReference type="SUPFAM" id="SSF53850">
    <property type="entry name" value="Periplasmic binding protein-like II"/>
    <property type="match status" value="1"/>
</dbReference>
<dbReference type="Proteomes" id="UP001596028">
    <property type="component" value="Unassembled WGS sequence"/>
</dbReference>